<evidence type="ECO:0000313" key="2">
    <source>
        <dbReference type="EMBL" id="GAA2146507.1"/>
    </source>
</evidence>
<evidence type="ECO:0008006" key="4">
    <source>
        <dbReference type="Google" id="ProtNLM"/>
    </source>
</evidence>
<proteinExistence type="predicted"/>
<sequence length="156" mass="17174">MRKVADVSTATDVRPEVSRLQCRGVRTSLALVLVLGVLAAGLWLWARPRQDVAPPGPDATPIQVVATYLQAINARDFKTSNQIPLPEDHNRLWSRPGTWGDVHELSLGEPDRHDAHVLFTFTPNGIGGFPSGEQTSFGFYLDRIDGQWRITGYGVA</sequence>
<dbReference type="Proteomes" id="UP001501771">
    <property type="component" value="Unassembled WGS sequence"/>
</dbReference>
<comment type="caution">
    <text evidence="2">The sequence shown here is derived from an EMBL/GenBank/DDBJ whole genome shotgun (WGS) entry which is preliminary data.</text>
</comment>
<name>A0ABN2ZT75_9ACTN</name>
<feature type="transmembrane region" description="Helical" evidence="1">
    <location>
        <begin position="28"/>
        <end position="46"/>
    </location>
</feature>
<keyword evidence="1" id="KW-0472">Membrane</keyword>
<protein>
    <recommendedName>
        <fullName evidence="4">DUF4829 domain-containing protein</fullName>
    </recommendedName>
</protein>
<organism evidence="2 3">
    <name type="scientific">Nocardioides koreensis</name>
    <dbReference type="NCBI Taxonomy" id="433651"/>
    <lineage>
        <taxon>Bacteria</taxon>
        <taxon>Bacillati</taxon>
        <taxon>Actinomycetota</taxon>
        <taxon>Actinomycetes</taxon>
        <taxon>Propionibacteriales</taxon>
        <taxon>Nocardioidaceae</taxon>
        <taxon>Nocardioides</taxon>
    </lineage>
</organism>
<dbReference type="EMBL" id="BAAAQR010000006">
    <property type="protein sequence ID" value="GAA2146507.1"/>
    <property type="molecule type" value="Genomic_DNA"/>
</dbReference>
<evidence type="ECO:0000256" key="1">
    <source>
        <dbReference type="SAM" id="Phobius"/>
    </source>
</evidence>
<accession>A0ABN2ZT75</accession>
<keyword evidence="1" id="KW-0812">Transmembrane</keyword>
<keyword evidence="1" id="KW-1133">Transmembrane helix</keyword>
<keyword evidence="3" id="KW-1185">Reference proteome</keyword>
<evidence type="ECO:0000313" key="3">
    <source>
        <dbReference type="Proteomes" id="UP001501771"/>
    </source>
</evidence>
<reference evidence="2 3" key="1">
    <citation type="journal article" date="2019" name="Int. J. Syst. Evol. Microbiol.">
        <title>The Global Catalogue of Microorganisms (GCM) 10K type strain sequencing project: providing services to taxonomists for standard genome sequencing and annotation.</title>
        <authorList>
            <consortium name="The Broad Institute Genomics Platform"/>
            <consortium name="The Broad Institute Genome Sequencing Center for Infectious Disease"/>
            <person name="Wu L."/>
            <person name="Ma J."/>
        </authorList>
    </citation>
    <scope>NUCLEOTIDE SEQUENCE [LARGE SCALE GENOMIC DNA]</scope>
    <source>
        <strain evidence="2 3">JCM 16022</strain>
    </source>
</reference>
<gene>
    <name evidence="2" type="ORF">GCM10009844_22650</name>
</gene>